<dbReference type="OrthoDB" id="9786548at2"/>
<evidence type="ECO:0000313" key="2">
    <source>
        <dbReference type="EMBL" id="RXZ54262.1"/>
    </source>
</evidence>
<dbReference type="RefSeq" id="WP_129424458.1">
    <property type="nucleotide sequence ID" value="NZ_SDPW01000001.1"/>
</dbReference>
<evidence type="ECO:0008006" key="4">
    <source>
        <dbReference type="Google" id="ProtNLM"/>
    </source>
</evidence>
<feature type="chain" id="PRO_5020558212" description="Response regulator" evidence="1">
    <location>
        <begin position="24"/>
        <end position="64"/>
    </location>
</feature>
<dbReference type="InterPro" id="IPR011006">
    <property type="entry name" value="CheY-like_superfamily"/>
</dbReference>
<keyword evidence="3" id="KW-1185">Reference proteome</keyword>
<dbReference type="EMBL" id="SDPW01000001">
    <property type="protein sequence ID" value="RXZ54262.1"/>
    <property type="molecule type" value="Genomic_DNA"/>
</dbReference>
<reference evidence="2 3" key="1">
    <citation type="submission" date="2019-01" db="EMBL/GenBank/DDBJ databases">
        <title>Senegalimassilia sp. nov. KGMB04484 isolated human feces.</title>
        <authorList>
            <person name="Han K.-I."/>
            <person name="Kim J.-S."/>
            <person name="Lee K.C."/>
            <person name="Suh M.K."/>
            <person name="Eom M.K."/>
            <person name="Lee J.H."/>
            <person name="Park S.-H."/>
            <person name="Kang S.W."/>
            <person name="Park J.-E."/>
            <person name="Oh B.S."/>
            <person name="Yu S.Y."/>
            <person name="Choi S.-H."/>
            <person name="Lee D.H."/>
            <person name="Yoon H."/>
            <person name="Kim B.-Y."/>
            <person name="Lee J.H."/>
            <person name="Lee J.-S."/>
        </authorList>
    </citation>
    <scope>NUCLEOTIDE SEQUENCE [LARGE SCALE GENOMIC DNA]</scope>
    <source>
        <strain evidence="2 3">KGMB04484</strain>
    </source>
</reference>
<gene>
    <name evidence="2" type="ORF">ET524_07060</name>
</gene>
<evidence type="ECO:0000313" key="3">
    <source>
        <dbReference type="Proteomes" id="UP000293345"/>
    </source>
</evidence>
<proteinExistence type="predicted"/>
<dbReference type="SUPFAM" id="SSF52172">
    <property type="entry name" value="CheY-like"/>
    <property type="match status" value="1"/>
</dbReference>
<dbReference type="Proteomes" id="UP000293345">
    <property type="component" value="Unassembled WGS sequence"/>
</dbReference>
<accession>A0A4Q2K4N5</accession>
<name>A0A4Q2K4N5_9ACTN</name>
<organism evidence="2 3">
    <name type="scientific">Senegalimassilia faecalis</name>
    <dbReference type="NCBI Taxonomy" id="2509433"/>
    <lineage>
        <taxon>Bacteria</taxon>
        <taxon>Bacillati</taxon>
        <taxon>Actinomycetota</taxon>
        <taxon>Coriobacteriia</taxon>
        <taxon>Coriobacteriales</taxon>
        <taxon>Coriobacteriaceae</taxon>
        <taxon>Senegalimassilia</taxon>
    </lineage>
</organism>
<evidence type="ECO:0000256" key="1">
    <source>
        <dbReference type="SAM" id="SignalP"/>
    </source>
</evidence>
<feature type="signal peptide" evidence="1">
    <location>
        <begin position="1"/>
        <end position="23"/>
    </location>
</feature>
<dbReference type="AlphaFoldDB" id="A0A4Q2K4N5"/>
<sequence length="64" mass="6782">MLALAAAAVVLFASLFCASTAYAESAGIDRARALAAGMNEHLSKPLDMARLIDILERCRDAEKS</sequence>
<protein>
    <recommendedName>
        <fullName evidence="4">Response regulator</fullName>
    </recommendedName>
</protein>
<comment type="caution">
    <text evidence="2">The sequence shown here is derived from an EMBL/GenBank/DDBJ whole genome shotgun (WGS) entry which is preliminary data.</text>
</comment>
<keyword evidence="1" id="KW-0732">Signal</keyword>
<dbReference type="Gene3D" id="3.40.50.2300">
    <property type="match status" value="1"/>
</dbReference>